<accession>A0AC61MPZ6</accession>
<protein>
    <submittedName>
        <fullName evidence="1">GTPase Era</fullName>
    </submittedName>
</protein>
<proteinExistence type="predicted"/>
<reference evidence="1 2" key="1">
    <citation type="journal article" date="2022" name="Int. J. Syst. Evol. Microbiol.">
        <title>Miniphocaeibacter halophilus sp. nov., an ammonium-tolerant acetate-producing bacterium isolated from a biogas system.</title>
        <authorList>
            <person name="Schnurer A."/>
            <person name="Singh A."/>
            <person name="Bi S."/>
            <person name="Qiao W."/>
            <person name="Westerholm M."/>
        </authorList>
    </citation>
    <scope>NUCLEOTIDE SEQUENCE [LARGE SCALE GENOMIC DNA]</scope>
    <source>
        <strain evidence="1 2">AMB_01</strain>
    </source>
</reference>
<gene>
    <name evidence="1" type="primary">era</name>
    <name evidence="1" type="ORF">JFY71_10330</name>
</gene>
<dbReference type="EMBL" id="CP066744">
    <property type="protein sequence ID" value="QQK07672.1"/>
    <property type="molecule type" value="Genomic_DNA"/>
</dbReference>
<evidence type="ECO:0000313" key="1">
    <source>
        <dbReference type="EMBL" id="QQK07672.1"/>
    </source>
</evidence>
<dbReference type="Proteomes" id="UP000595814">
    <property type="component" value="Chromosome"/>
</dbReference>
<organism evidence="1 2">
    <name type="scientific">Miniphocaeibacter halophilus</name>
    <dbReference type="NCBI Taxonomy" id="2931922"/>
    <lineage>
        <taxon>Bacteria</taxon>
        <taxon>Bacillati</taxon>
        <taxon>Bacillota</taxon>
        <taxon>Tissierellia</taxon>
        <taxon>Tissierellales</taxon>
        <taxon>Peptoniphilaceae</taxon>
        <taxon>Miniphocaeibacter</taxon>
    </lineage>
</organism>
<keyword evidence="2" id="KW-1185">Reference proteome</keyword>
<evidence type="ECO:0000313" key="2">
    <source>
        <dbReference type="Proteomes" id="UP000595814"/>
    </source>
</evidence>
<sequence length="294" mass="33861">MFKSGFITVLGRSNVGKSTFLNYIMGEKLSIISNKPQTTRNKIKMIYTTENMQCIFLDTPGIQKPKNKLGEYMLKVSKDSLNDADIVTYIVDNSTIIGENEEYILNFLKNIKTPIILVINKIDLLTEANLEKIIALYEKYNIFKKIIAVSAVNGQNIDEYFDAVYELLPEGPMYYDEDEITDQPIKKIVSEIIREKTLVYLNEEIPHGINVVVDSLKHRTEKNIYDIYATIIVEKKSHKGMVIGKNGKMIKKIGTDARIDIENFLESKINLKLWVKIDPDWRNVNSRLSEYGYK</sequence>
<name>A0AC61MPZ6_9FIRM</name>